<gene>
    <name evidence="2" type="ORF">PLEPLA_LOCUS18782</name>
</gene>
<proteinExistence type="predicted"/>
<dbReference type="AlphaFoldDB" id="A0A9N7UII9"/>
<name>A0A9N7UII9_PLEPL</name>
<evidence type="ECO:0000313" key="3">
    <source>
        <dbReference type="Proteomes" id="UP001153269"/>
    </source>
</evidence>
<feature type="region of interest" description="Disordered" evidence="1">
    <location>
        <begin position="1"/>
        <end position="30"/>
    </location>
</feature>
<evidence type="ECO:0000256" key="1">
    <source>
        <dbReference type="SAM" id="MobiDB-lite"/>
    </source>
</evidence>
<reference evidence="2" key="1">
    <citation type="submission" date="2020-03" db="EMBL/GenBank/DDBJ databases">
        <authorList>
            <person name="Weist P."/>
        </authorList>
    </citation>
    <scope>NUCLEOTIDE SEQUENCE</scope>
</reference>
<comment type="caution">
    <text evidence="2">The sequence shown here is derived from an EMBL/GenBank/DDBJ whole genome shotgun (WGS) entry which is preliminary data.</text>
</comment>
<sequence length="100" mass="10970">MSKGTQGLSGARRAPTHLSITPPPLPTRENLPPTFLSYIGKLRGLHSEHLEMRKLVKFASALVPLLSHQGVVKNMDSPSRVCGDPDAYTCSRLRCLFSLD</sequence>
<dbReference type="Proteomes" id="UP001153269">
    <property type="component" value="Unassembled WGS sequence"/>
</dbReference>
<organism evidence="2 3">
    <name type="scientific">Pleuronectes platessa</name>
    <name type="common">European plaice</name>
    <dbReference type="NCBI Taxonomy" id="8262"/>
    <lineage>
        <taxon>Eukaryota</taxon>
        <taxon>Metazoa</taxon>
        <taxon>Chordata</taxon>
        <taxon>Craniata</taxon>
        <taxon>Vertebrata</taxon>
        <taxon>Euteleostomi</taxon>
        <taxon>Actinopterygii</taxon>
        <taxon>Neopterygii</taxon>
        <taxon>Teleostei</taxon>
        <taxon>Neoteleostei</taxon>
        <taxon>Acanthomorphata</taxon>
        <taxon>Carangaria</taxon>
        <taxon>Pleuronectiformes</taxon>
        <taxon>Pleuronectoidei</taxon>
        <taxon>Pleuronectidae</taxon>
        <taxon>Pleuronectes</taxon>
    </lineage>
</organism>
<evidence type="ECO:0000313" key="2">
    <source>
        <dbReference type="EMBL" id="CAB1430796.1"/>
    </source>
</evidence>
<protein>
    <submittedName>
        <fullName evidence="2">Uncharacterized protein</fullName>
    </submittedName>
</protein>
<keyword evidence="3" id="KW-1185">Reference proteome</keyword>
<accession>A0A9N7UII9</accession>
<dbReference type="EMBL" id="CADEAL010001269">
    <property type="protein sequence ID" value="CAB1430796.1"/>
    <property type="molecule type" value="Genomic_DNA"/>
</dbReference>